<dbReference type="GeneID" id="48466633"/>
<name>A0AAD0KY18_9LACO</name>
<protein>
    <submittedName>
        <fullName evidence="1">Uncharacterized protein</fullName>
    </submittedName>
</protein>
<evidence type="ECO:0000313" key="2">
    <source>
        <dbReference type="Proteomes" id="UP000250153"/>
    </source>
</evidence>
<gene>
    <name evidence="1" type="ORF">CPS94_05725</name>
</gene>
<accession>A0AAD0KY18</accession>
<dbReference type="RefSeq" id="WP_112286408.1">
    <property type="nucleotide sequence ID" value="NZ_CP023565.1"/>
</dbReference>
<dbReference type="Proteomes" id="UP000250153">
    <property type="component" value="Chromosome"/>
</dbReference>
<dbReference type="EMBL" id="CP023565">
    <property type="protein sequence ID" value="AWZ38478.1"/>
    <property type="molecule type" value="Genomic_DNA"/>
</dbReference>
<proteinExistence type="predicted"/>
<sequence length="138" mass="16005">MLINENEFIRDNWNEFVHVEALRHYLTTVPVTHIQGIDDNNISSILKLNIGKNEHGETTVTLDGITKDGQTIQLYFKSEIEDRVSQMIEDAKQLFRQLDDNSTIKLKTLTVNFEKDKESFKIVDYNDNEATVNYPSLK</sequence>
<dbReference type="KEGG" id="lmur:CPS94_05725"/>
<dbReference type="AlphaFoldDB" id="A0AAD0KY18"/>
<organism evidence="1 2">
    <name type="scientific">Ligilactobacillus murinus</name>
    <dbReference type="NCBI Taxonomy" id="1622"/>
    <lineage>
        <taxon>Bacteria</taxon>
        <taxon>Bacillati</taxon>
        <taxon>Bacillota</taxon>
        <taxon>Bacilli</taxon>
        <taxon>Lactobacillales</taxon>
        <taxon>Lactobacillaceae</taxon>
        <taxon>Ligilactobacillus</taxon>
    </lineage>
</organism>
<evidence type="ECO:0000313" key="1">
    <source>
        <dbReference type="EMBL" id="AWZ38478.1"/>
    </source>
</evidence>
<reference evidence="1 2" key="1">
    <citation type="submission" date="2017-09" db="EMBL/GenBank/DDBJ databases">
        <title>Predominant Lactobacillus spp. isolated from feces of mice subjected to short-term calorie restriction.</title>
        <authorList>
            <person name="Zhang C."/>
            <person name="Zhao L."/>
            <person name="Pan F."/>
        </authorList>
    </citation>
    <scope>NUCLEOTIDE SEQUENCE [LARGE SCALE GENOMIC DNA]</scope>
    <source>
        <strain evidence="1 2">CR147</strain>
    </source>
</reference>